<evidence type="ECO:0000313" key="2">
    <source>
        <dbReference type="Proteomes" id="UP001432251"/>
    </source>
</evidence>
<gene>
    <name evidence="1" type="ORF">V2W30_28775</name>
</gene>
<evidence type="ECO:0000313" key="1">
    <source>
        <dbReference type="EMBL" id="WWQ66932.1"/>
    </source>
</evidence>
<protein>
    <submittedName>
        <fullName evidence="1">Uncharacterized protein</fullName>
    </submittedName>
</protein>
<dbReference type="Proteomes" id="UP001432251">
    <property type="component" value="Chromosome"/>
</dbReference>
<sequence length="60" mass="6308">MAQPTPARARICADCDGFPAVAITTGLRNRDGSRQILTATCRTCNGHGHTTRAALARAGR</sequence>
<accession>A0ACD5AI68</accession>
<reference evidence="1" key="1">
    <citation type="journal article" date="2025" name="Int. J. Syst. Evol. Microbiol.">
        <title>Streptomyces citrinus sp. nov., with yellow diffusible pigment.</title>
        <authorList>
            <person name="He Y."/>
            <person name="Yang E."/>
            <person name="Xu J."/>
            <person name="Sun Y."/>
            <person name="Sun L."/>
        </authorList>
    </citation>
    <scope>NUCLEOTIDE SEQUENCE</scope>
    <source>
        <strain evidence="1">Q6</strain>
    </source>
</reference>
<dbReference type="EMBL" id="CP146022">
    <property type="protein sequence ID" value="WWQ66932.1"/>
    <property type="molecule type" value="Genomic_DNA"/>
</dbReference>
<keyword evidence="2" id="KW-1185">Reference proteome</keyword>
<proteinExistence type="predicted"/>
<name>A0ACD5AI68_9ACTN</name>
<organism evidence="1 2">
    <name type="scientific">Streptomyces citrinus</name>
    <dbReference type="NCBI Taxonomy" id="3118173"/>
    <lineage>
        <taxon>Bacteria</taxon>
        <taxon>Bacillati</taxon>
        <taxon>Actinomycetota</taxon>
        <taxon>Actinomycetes</taxon>
        <taxon>Kitasatosporales</taxon>
        <taxon>Streptomycetaceae</taxon>
        <taxon>Streptomyces</taxon>
    </lineage>
</organism>